<proteinExistence type="predicted"/>
<evidence type="ECO:0000256" key="2">
    <source>
        <dbReference type="ARBA" id="ARBA00022857"/>
    </source>
</evidence>
<name>A0A844ZEQ3_9SPHN</name>
<dbReference type="UniPathway" id="UPA00668"/>
<dbReference type="OrthoDB" id="7419852at2"/>
<dbReference type="PANTHER" id="PTHR47378:SF1">
    <property type="entry name" value="DIVINYL CHLOROPHYLLIDE A 8-VINYL-REDUCTASE, CHLOROPLASTIC"/>
    <property type="match status" value="1"/>
</dbReference>
<accession>A0A844ZEQ3</accession>
<dbReference type="PANTHER" id="PTHR47378">
    <property type="entry name" value="DIVINYL CHLOROPHYLLIDE A 8-VINYL-REDUCTASE, CHLOROPLASTIC"/>
    <property type="match status" value="1"/>
</dbReference>
<keyword evidence="5" id="KW-0149">Chlorophyll biosynthesis</keyword>
<dbReference type="EC" id="1.3.1.75" evidence="6"/>
<evidence type="ECO:0000313" key="11">
    <source>
        <dbReference type="Proteomes" id="UP000460290"/>
    </source>
</evidence>
<comment type="catalytic activity">
    <reaction evidence="8">
        <text>protochlorophyllide a + NADP(+) = 3,8-divinyl protochlorophyllide a + NADPH + H(+)</text>
        <dbReference type="Rhea" id="RHEA:48884"/>
        <dbReference type="ChEBI" id="CHEBI:15378"/>
        <dbReference type="ChEBI" id="CHEBI:57783"/>
        <dbReference type="ChEBI" id="CHEBI:58349"/>
        <dbReference type="ChEBI" id="CHEBI:58632"/>
        <dbReference type="ChEBI" id="CHEBI:83350"/>
        <dbReference type="EC" id="1.3.1.75"/>
    </reaction>
</comment>
<dbReference type="CDD" id="cd05243">
    <property type="entry name" value="SDR_a5"/>
    <property type="match status" value="1"/>
</dbReference>
<reference evidence="10 11" key="1">
    <citation type="submission" date="2019-12" db="EMBL/GenBank/DDBJ databases">
        <title>Genomic-based taxomic classification of the family Erythrobacteraceae.</title>
        <authorList>
            <person name="Xu L."/>
        </authorList>
    </citation>
    <scope>NUCLEOTIDE SEQUENCE [LARGE SCALE GENOMIC DNA]</scope>
    <source>
        <strain evidence="10 11">KCTC 42006</strain>
    </source>
</reference>
<evidence type="ECO:0000256" key="7">
    <source>
        <dbReference type="ARBA" id="ARBA00024089"/>
    </source>
</evidence>
<comment type="pathway">
    <text evidence="1">Porphyrin-containing compound metabolism; chlorophyll biosynthesis.</text>
</comment>
<comment type="caution">
    <text evidence="10">The sequence shown here is derived from an EMBL/GenBank/DDBJ whole genome shotgun (WGS) entry which is preliminary data.</text>
</comment>
<dbReference type="Pfam" id="PF13460">
    <property type="entry name" value="NAD_binding_10"/>
    <property type="match status" value="1"/>
</dbReference>
<keyword evidence="4" id="KW-0560">Oxidoreductase</keyword>
<keyword evidence="2" id="KW-0521">NADP</keyword>
<evidence type="ECO:0000256" key="6">
    <source>
        <dbReference type="ARBA" id="ARBA00024059"/>
    </source>
</evidence>
<dbReference type="Proteomes" id="UP000460290">
    <property type="component" value="Unassembled WGS sequence"/>
</dbReference>
<dbReference type="PROSITE" id="PS51257">
    <property type="entry name" value="PROKAR_LIPOPROTEIN"/>
    <property type="match status" value="1"/>
</dbReference>
<feature type="domain" description="NAD(P)-binding" evidence="9">
    <location>
        <begin position="12"/>
        <end position="200"/>
    </location>
</feature>
<dbReference type="InterPro" id="IPR044201">
    <property type="entry name" value="DVR-like"/>
</dbReference>
<evidence type="ECO:0000256" key="3">
    <source>
        <dbReference type="ARBA" id="ARBA00022946"/>
    </source>
</evidence>
<dbReference type="GO" id="GO:0015995">
    <property type="term" value="P:chlorophyll biosynthetic process"/>
    <property type="evidence" value="ECO:0007669"/>
    <property type="project" value="UniProtKB-UniPathway"/>
</dbReference>
<dbReference type="GO" id="GO:0033728">
    <property type="term" value="F:3,8-divinyl protochlorophyllide a 8-vinyl-reductase (NADPH) activity"/>
    <property type="evidence" value="ECO:0007669"/>
    <property type="project" value="UniProtKB-EC"/>
</dbReference>
<dbReference type="Gene3D" id="3.40.50.720">
    <property type="entry name" value="NAD(P)-binding Rossmann-like Domain"/>
    <property type="match status" value="1"/>
</dbReference>
<dbReference type="InterPro" id="IPR036291">
    <property type="entry name" value="NAD(P)-bd_dom_sf"/>
</dbReference>
<dbReference type="RefSeq" id="WP_160614498.1">
    <property type="nucleotide sequence ID" value="NZ_JAUFQM010000001.1"/>
</dbReference>
<protein>
    <recommendedName>
        <fullName evidence="7">Divinyl chlorophyllide a 8-vinyl-reductase, chloroplastic</fullName>
        <ecNumber evidence="6">1.3.1.75</ecNumber>
    </recommendedName>
</protein>
<evidence type="ECO:0000256" key="1">
    <source>
        <dbReference type="ARBA" id="ARBA00005173"/>
    </source>
</evidence>
<sequence length="310" mass="33982">MKPAPNRVLVFGASGTIGQACVSEFLIRGYQTICFVRPQTDARQLERTGAEVRRGDVTDPGSIKDSAFRGESFDVIVSCLASRTGEPEDAWLIDYQANANILKCARSLNVKQMILLSAICVQKPLLAFQHAKLAFEKELAESGLIHSIVRPTAFFKSLSGQIERVRAGKPFVMFGDGKLTSCKPISDHDLAVFIADCIEDQTKHGAILPIGGPGPAITPLDQAHMLFQATGQKPRFRKVPVNLLDLIISVLATAGKLSKRINAKAEYARIGRYYATQSMLVFDPAIEAYSSEQTPETGTETLLVYYNHHK</sequence>
<evidence type="ECO:0000256" key="8">
    <source>
        <dbReference type="ARBA" id="ARBA00049498"/>
    </source>
</evidence>
<evidence type="ECO:0000256" key="4">
    <source>
        <dbReference type="ARBA" id="ARBA00023002"/>
    </source>
</evidence>
<evidence type="ECO:0000256" key="5">
    <source>
        <dbReference type="ARBA" id="ARBA00023171"/>
    </source>
</evidence>
<evidence type="ECO:0000259" key="9">
    <source>
        <dbReference type="Pfam" id="PF13460"/>
    </source>
</evidence>
<dbReference type="InterPro" id="IPR016040">
    <property type="entry name" value="NAD(P)-bd_dom"/>
</dbReference>
<keyword evidence="11" id="KW-1185">Reference proteome</keyword>
<keyword evidence="3" id="KW-0809">Transit peptide</keyword>
<dbReference type="AlphaFoldDB" id="A0A844ZEQ3"/>
<evidence type="ECO:0000313" key="10">
    <source>
        <dbReference type="EMBL" id="MXO84239.1"/>
    </source>
</evidence>
<dbReference type="SUPFAM" id="SSF51735">
    <property type="entry name" value="NAD(P)-binding Rossmann-fold domains"/>
    <property type="match status" value="1"/>
</dbReference>
<organism evidence="10 11">
    <name type="scientific">Pontixanthobacter aestiaquae</name>
    <dbReference type="NCBI Taxonomy" id="1509367"/>
    <lineage>
        <taxon>Bacteria</taxon>
        <taxon>Pseudomonadati</taxon>
        <taxon>Pseudomonadota</taxon>
        <taxon>Alphaproteobacteria</taxon>
        <taxon>Sphingomonadales</taxon>
        <taxon>Erythrobacteraceae</taxon>
        <taxon>Pontixanthobacter</taxon>
    </lineage>
</organism>
<gene>
    <name evidence="10" type="ORF">GRI35_12750</name>
</gene>
<dbReference type="EMBL" id="WTYZ01000001">
    <property type="protein sequence ID" value="MXO84239.1"/>
    <property type="molecule type" value="Genomic_DNA"/>
</dbReference>